<dbReference type="AlphaFoldDB" id="S8FV85"/>
<dbReference type="InterPro" id="IPR036390">
    <property type="entry name" value="WH_DNA-bd_sf"/>
</dbReference>
<dbReference type="Gene3D" id="1.10.10.10">
    <property type="entry name" value="Winged helix-like DNA-binding domain superfamily/Winged helix DNA-binding domain"/>
    <property type="match status" value="1"/>
</dbReference>
<organism evidence="5 6">
    <name type="scientific">Fomitopsis schrenkii</name>
    <name type="common">Brown rot fungus</name>
    <dbReference type="NCBI Taxonomy" id="2126942"/>
    <lineage>
        <taxon>Eukaryota</taxon>
        <taxon>Fungi</taxon>
        <taxon>Dikarya</taxon>
        <taxon>Basidiomycota</taxon>
        <taxon>Agaricomycotina</taxon>
        <taxon>Agaricomycetes</taxon>
        <taxon>Polyporales</taxon>
        <taxon>Fomitopsis</taxon>
    </lineage>
</organism>
<dbReference type="Gene3D" id="3.40.50.150">
    <property type="entry name" value="Vaccinia Virus protein VP39"/>
    <property type="match status" value="1"/>
</dbReference>
<evidence type="ECO:0000256" key="1">
    <source>
        <dbReference type="ARBA" id="ARBA00022603"/>
    </source>
</evidence>
<dbReference type="GO" id="GO:0032259">
    <property type="term" value="P:methylation"/>
    <property type="evidence" value="ECO:0007669"/>
    <property type="project" value="UniProtKB-KW"/>
</dbReference>
<feature type="domain" description="O-methyltransferase C-terminal" evidence="4">
    <location>
        <begin position="233"/>
        <end position="389"/>
    </location>
</feature>
<dbReference type="eggNOG" id="KOG3178">
    <property type="taxonomic scope" value="Eukaryota"/>
</dbReference>
<reference evidence="5 6" key="1">
    <citation type="journal article" date="2012" name="Science">
        <title>The Paleozoic origin of enzymatic lignin decomposition reconstructed from 31 fungal genomes.</title>
        <authorList>
            <person name="Floudas D."/>
            <person name="Binder M."/>
            <person name="Riley R."/>
            <person name="Barry K."/>
            <person name="Blanchette R.A."/>
            <person name="Henrissat B."/>
            <person name="Martinez A.T."/>
            <person name="Otillar R."/>
            <person name="Spatafora J.W."/>
            <person name="Yadav J.S."/>
            <person name="Aerts A."/>
            <person name="Benoit I."/>
            <person name="Boyd A."/>
            <person name="Carlson A."/>
            <person name="Copeland A."/>
            <person name="Coutinho P.M."/>
            <person name="de Vries R.P."/>
            <person name="Ferreira P."/>
            <person name="Findley K."/>
            <person name="Foster B."/>
            <person name="Gaskell J."/>
            <person name="Glotzer D."/>
            <person name="Gorecki P."/>
            <person name="Heitman J."/>
            <person name="Hesse C."/>
            <person name="Hori C."/>
            <person name="Igarashi K."/>
            <person name="Jurgens J.A."/>
            <person name="Kallen N."/>
            <person name="Kersten P."/>
            <person name="Kohler A."/>
            <person name="Kuees U."/>
            <person name="Kumar T.K.A."/>
            <person name="Kuo A."/>
            <person name="LaButti K."/>
            <person name="Larrondo L.F."/>
            <person name="Lindquist E."/>
            <person name="Ling A."/>
            <person name="Lombard V."/>
            <person name="Lucas S."/>
            <person name="Lundell T."/>
            <person name="Martin R."/>
            <person name="McLaughlin D.J."/>
            <person name="Morgenstern I."/>
            <person name="Morin E."/>
            <person name="Murat C."/>
            <person name="Nagy L.G."/>
            <person name="Nolan M."/>
            <person name="Ohm R.A."/>
            <person name="Patyshakuliyeva A."/>
            <person name="Rokas A."/>
            <person name="Ruiz-Duenas F.J."/>
            <person name="Sabat G."/>
            <person name="Salamov A."/>
            <person name="Samejima M."/>
            <person name="Schmutz J."/>
            <person name="Slot J.C."/>
            <person name="St John F."/>
            <person name="Stenlid J."/>
            <person name="Sun H."/>
            <person name="Sun S."/>
            <person name="Syed K."/>
            <person name="Tsang A."/>
            <person name="Wiebenga A."/>
            <person name="Young D."/>
            <person name="Pisabarro A."/>
            <person name="Eastwood D.C."/>
            <person name="Martin F."/>
            <person name="Cullen D."/>
            <person name="Grigoriev I.V."/>
            <person name="Hibbett D.S."/>
        </authorList>
    </citation>
    <scope>NUCLEOTIDE SEQUENCE</scope>
    <source>
        <strain evidence="6">FP-58527</strain>
    </source>
</reference>
<dbReference type="InParanoid" id="S8FV85"/>
<gene>
    <name evidence="5" type="ORF">FOMPIDRAFT_1041045</name>
</gene>
<keyword evidence="3" id="KW-0949">S-adenosyl-L-methionine</keyword>
<keyword evidence="6" id="KW-1185">Reference proteome</keyword>
<dbReference type="EMBL" id="KE504137">
    <property type="protein sequence ID" value="EPT02145.1"/>
    <property type="molecule type" value="Genomic_DNA"/>
</dbReference>
<keyword evidence="1" id="KW-0489">Methyltransferase</keyword>
<dbReference type="InterPro" id="IPR036388">
    <property type="entry name" value="WH-like_DNA-bd_sf"/>
</dbReference>
<dbReference type="GO" id="GO:0008171">
    <property type="term" value="F:O-methyltransferase activity"/>
    <property type="evidence" value="ECO:0007669"/>
    <property type="project" value="InterPro"/>
</dbReference>
<accession>S8FV85</accession>
<name>S8FV85_FOMSC</name>
<dbReference type="Proteomes" id="UP000015241">
    <property type="component" value="Unassembled WGS sequence"/>
</dbReference>
<dbReference type="InterPro" id="IPR029063">
    <property type="entry name" value="SAM-dependent_MTases_sf"/>
</dbReference>
<dbReference type="InterPro" id="IPR016461">
    <property type="entry name" value="COMT-like"/>
</dbReference>
<evidence type="ECO:0000256" key="3">
    <source>
        <dbReference type="ARBA" id="ARBA00022691"/>
    </source>
</evidence>
<dbReference type="HOGENOM" id="CLU_005533_0_3_1"/>
<evidence type="ECO:0000256" key="2">
    <source>
        <dbReference type="ARBA" id="ARBA00022679"/>
    </source>
</evidence>
<dbReference type="OrthoDB" id="2410195at2759"/>
<evidence type="ECO:0000313" key="6">
    <source>
        <dbReference type="Proteomes" id="UP000015241"/>
    </source>
</evidence>
<dbReference type="PANTHER" id="PTHR43712:SF2">
    <property type="entry name" value="O-METHYLTRANSFERASE CICE"/>
    <property type="match status" value="1"/>
</dbReference>
<dbReference type="PANTHER" id="PTHR43712">
    <property type="entry name" value="PUTATIVE (AFU_ORTHOLOGUE AFUA_4G14580)-RELATED"/>
    <property type="match status" value="1"/>
</dbReference>
<dbReference type="PROSITE" id="PS51683">
    <property type="entry name" value="SAM_OMT_II"/>
    <property type="match status" value="1"/>
</dbReference>
<dbReference type="Pfam" id="PF00891">
    <property type="entry name" value="Methyltransf_2"/>
    <property type="match status" value="1"/>
</dbReference>
<keyword evidence="2" id="KW-0808">Transferase</keyword>
<dbReference type="SUPFAM" id="SSF53335">
    <property type="entry name" value="S-adenosyl-L-methionine-dependent methyltransferases"/>
    <property type="match status" value="1"/>
</dbReference>
<sequence>MDVKQIEALSSVISASVAQLKQLQDSLKTTEHTSATTRAEFLKPSLEVVAAASQLVALVRTPERYLMDMSTAHQLSTSLRVAVETHVVEILREKGEGPQKALSAKEIGALNHVNHLKLARVLRLLATHHVFDEVSPNVFANNSISIALDTGKSLAEIGARPDEKYDGSNGIAALVGIFSDETFHNAVYTADVLKDPQMTDSFSPYDASFALAWPGTRNIAMYDWLNLPENNYRKKRFGMGMHGMNSMTPADAILRGFNWASLAPGTIVLDCGGGVGSVSLPIVQACPQIQLIVQDTAPVVAEGPIFWQAKHPQALAQGRVKFQGHSFFEPQPAENKNVAVWLLRMIMHNWPDAECIKILKNIRNSCSKDTRIVIVDNIMLYASRSQEVEGQETGASDPGALAPEPLLANWGVANALSYKQDLNMLSNHNACERTVPEFAYLLSEAKFRIVEVHQAHQSWLPQIVAVPV</sequence>
<dbReference type="SUPFAM" id="SSF46785">
    <property type="entry name" value="Winged helix' DNA-binding domain"/>
    <property type="match status" value="1"/>
</dbReference>
<evidence type="ECO:0000259" key="4">
    <source>
        <dbReference type="Pfam" id="PF00891"/>
    </source>
</evidence>
<dbReference type="InterPro" id="IPR001077">
    <property type="entry name" value="COMT_C"/>
</dbReference>
<proteinExistence type="predicted"/>
<protein>
    <recommendedName>
        <fullName evidence="4">O-methyltransferase C-terminal domain-containing protein</fullName>
    </recommendedName>
</protein>
<evidence type="ECO:0000313" key="5">
    <source>
        <dbReference type="EMBL" id="EPT02145.1"/>
    </source>
</evidence>